<protein>
    <submittedName>
        <fullName evidence="2">Uncharacterized conserved protein</fullName>
    </submittedName>
</protein>
<dbReference type="PANTHER" id="PTHR43781:SF1">
    <property type="entry name" value="SACCHAROPINE DEHYDROGENASE"/>
    <property type="match status" value="1"/>
</dbReference>
<dbReference type="Pfam" id="PF03435">
    <property type="entry name" value="Sacchrp_dh_NADP"/>
    <property type="match status" value="1"/>
</dbReference>
<proteinExistence type="predicted"/>
<dbReference type="AlphaFoldDB" id="A0A1I6RVL3"/>
<keyword evidence="3" id="KW-1185">Reference proteome</keyword>
<accession>A0A1I6RVL3</accession>
<dbReference type="OrthoDB" id="194971at2157"/>
<organism evidence="2 3">
    <name type="scientific">Halostagnicola kamekurae</name>
    <dbReference type="NCBI Taxonomy" id="619731"/>
    <lineage>
        <taxon>Archaea</taxon>
        <taxon>Methanobacteriati</taxon>
        <taxon>Methanobacteriota</taxon>
        <taxon>Stenosarchaea group</taxon>
        <taxon>Halobacteria</taxon>
        <taxon>Halobacteriales</taxon>
        <taxon>Natrialbaceae</taxon>
        <taxon>Halostagnicola</taxon>
    </lineage>
</organism>
<evidence type="ECO:0000313" key="2">
    <source>
        <dbReference type="EMBL" id="SFS68749.1"/>
    </source>
</evidence>
<dbReference type="RefSeq" id="WP_092904527.1">
    <property type="nucleotide sequence ID" value="NZ_FOZS01000002.1"/>
</dbReference>
<dbReference type="Gene3D" id="3.40.50.720">
    <property type="entry name" value="NAD(P)-binding Rossmann-like Domain"/>
    <property type="match status" value="1"/>
</dbReference>
<dbReference type="PANTHER" id="PTHR43781">
    <property type="entry name" value="SACCHAROPINE DEHYDROGENASE"/>
    <property type="match status" value="1"/>
</dbReference>
<reference evidence="3" key="1">
    <citation type="submission" date="2016-10" db="EMBL/GenBank/DDBJ databases">
        <authorList>
            <person name="Varghese N."/>
            <person name="Submissions S."/>
        </authorList>
    </citation>
    <scope>NUCLEOTIDE SEQUENCE [LARGE SCALE GENOMIC DNA]</scope>
    <source>
        <strain evidence="3">DSM 22427</strain>
    </source>
</reference>
<evidence type="ECO:0000259" key="1">
    <source>
        <dbReference type="Pfam" id="PF03435"/>
    </source>
</evidence>
<dbReference type="SUPFAM" id="SSF51735">
    <property type="entry name" value="NAD(P)-binding Rossmann-fold domains"/>
    <property type="match status" value="1"/>
</dbReference>
<sequence length="364" mass="38691">MERLLVYGSYGYTGRLIVREAVERGDSPTVAGRDGGRVTAQAREHGLESRTFSLEDDVASHLTAFDAVLNCAGPFVETAEPLVEACLETGTDYLDITGEFRVFERIRRRDDRARDAGVTLLPGVGFDVVPTDCLAAFLAERLPSASSVALGVQGMDSREGLPTPSGVSRGTAKTLVNQAGTTAVARKNGTLVRLPGLRRRRIDFGDGPQHAVAVPLGDVVTASQTTGIENVTVYVAMPSWLAPGLSVLESAGWLLESRPIRTLANLAIDTFLDGPGESTLETGRTVVWGEVNDGEETVRGRIRTPNPYALTAESAVEAATRVLEGDVPAGAQTPATAFGADFVLECSDSERELLETNAAADFEK</sequence>
<dbReference type="InterPro" id="IPR005097">
    <property type="entry name" value="Sacchrp_dh_NADP-bd"/>
</dbReference>
<dbReference type="InterPro" id="IPR036291">
    <property type="entry name" value="NAD(P)-bd_dom_sf"/>
</dbReference>
<dbReference type="EMBL" id="FOZS01000002">
    <property type="protein sequence ID" value="SFS68749.1"/>
    <property type="molecule type" value="Genomic_DNA"/>
</dbReference>
<evidence type="ECO:0000313" key="3">
    <source>
        <dbReference type="Proteomes" id="UP000199199"/>
    </source>
</evidence>
<dbReference type="Proteomes" id="UP000199199">
    <property type="component" value="Unassembled WGS sequence"/>
</dbReference>
<gene>
    <name evidence="2" type="ORF">SAMN04488556_2208</name>
</gene>
<name>A0A1I6RVL3_9EURY</name>
<feature type="domain" description="Saccharopine dehydrogenase NADP binding" evidence="1">
    <location>
        <begin position="5"/>
        <end position="121"/>
    </location>
</feature>